<evidence type="ECO:0000256" key="3">
    <source>
        <dbReference type="ARBA" id="ARBA00022989"/>
    </source>
</evidence>
<dbReference type="EMBL" id="AZGI01000005">
    <property type="protein sequence ID" value="KRM41030.1"/>
    <property type="molecule type" value="Genomic_DNA"/>
</dbReference>
<keyword evidence="4 5" id="KW-0472">Membrane</keyword>
<feature type="transmembrane region" description="Helical" evidence="5">
    <location>
        <begin position="406"/>
        <end position="424"/>
    </location>
</feature>
<feature type="transmembrane region" description="Helical" evidence="5">
    <location>
        <begin position="347"/>
        <end position="366"/>
    </location>
</feature>
<feature type="transmembrane region" description="Helical" evidence="5">
    <location>
        <begin position="242"/>
        <end position="263"/>
    </location>
</feature>
<dbReference type="AlphaFoldDB" id="A0A0R1YMR2"/>
<dbReference type="OrthoDB" id="9804700at2"/>
<proteinExistence type="predicted"/>
<dbReference type="Gene3D" id="1.20.1740.10">
    <property type="entry name" value="Amino acid/polyamine transporter I"/>
    <property type="match status" value="1"/>
</dbReference>
<dbReference type="STRING" id="1423754.FC39_GL001674"/>
<keyword evidence="2 5" id="KW-0812">Transmembrane</keyword>
<gene>
    <name evidence="6" type="ORF">FC39_GL001674</name>
</gene>
<feature type="transmembrane region" description="Helical" evidence="5">
    <location>
        <begin position="41"/>
        <end position="63"/>
    </location>
</feature>
<comment type="subcellular location">
    <subcellularLocation>
        <location evidence="1">Membrane</location>
        <topology evidence="1">Multi-pass membrane protein</topology>
    </subcellularLocation>
</comment>
<dbReference type="PIRSF" id="PIRSF006060">
    <property type="entry name" value="AA_transporter"/>
    <property type="match status" value="1"/>
</dbReference>
<evidence type="ECO:0000313" key="6">
    <source>
        <dbReference type="EMBL" id="KRM41030.1"/>
    </source>
</evidence>
<dbReference type="GO" id="GO:0016020">
    <property type="term" value="C:membrane"/>
    <property type="evidence" value="ECO:0007669"/>
    <property type="project" value="UniProtKB-SubCell"/>
</dbReference>
<evidence type="ECO:0000256" key="4">
    <source>
        <dbReference type="ARBA" id="ARBA00023136"/>
    </source>
</evidence>
<feature type="transmembrane region" description="Helical" evidence="5">
    <location>
        <begin position="84"/>
        <end position="112"/>
    </location>
</feature>
<dbReference type="RefSeq" id="WP_025080344.1">
    <property type="nucleotide sequence ID" value="NZ_AZGI01000005.1"/>
</dbReference>
<evidence type="ECO:0000256" key="1">
    <source>
        <dbReference type="ARBA" id="ARBA00004141"/>
    </source>
</evidence>
<evidence type="ECO:0000256" key="5">
    <source>
        <dbReference type="SAM" id="Phobius"/>
    </source>
</evidence>
<keyword evidence="3 5" id="KW-1133">Transmembrane helix</keyword>
<dbReference type="PANTHER" id="PTHR47547">
    <property type="match status" value="1"/>
</dbReference>
<sequence length="534" mass="59898">MDKLKVHKIGLFSAVMLALNSLIGSGWLFGSGSAARIAGPAAILSWILGAVIIIAIAMTYIELGSMFPESGGMSRYAQYSHGPLLGFIAAWANWISLITLVPMEAVAAVQYMSSWPWSWANWTRHFMEKGNITTQGLFVVFVFMLVFTLINYWSVKLMTHFTNLISVFKILLPTLTIITLVYSGFHVQNFGTNLHEFMPYGSRSIFEATSVSGIIMSYDAFQTVINMGGELKNPRKNIVRGVLISMIITAIIYILLQVTFIGAIEPATLAKVGWHGINFTSPFADIAIILGINWLVILLYLDAFVSPFGTGVAFVATASRALAAMTHTKHLPSWLGRLNRKYMIPRFAMITDFVLAVILVSVFRNWNLLATVIAASTLIAYLTGPVTVIALRKISPNLKRPFGPRYMKWLAPAAFVLTSLAIYWSMWPTTVQVIFVIALGLPIYIYYEVKYQHSNLKEQLRHAWWLIIYMIFISLMSYMGSDGFGGQNWIKYPFDFVLIIIVSLIFYFWGVNSSLKKIDAYAEKVNGRINDKQK</sequence>
<feature type="transmembrane region" description="Helical" evidence="5">
    <location>
        <begin position="283"/>
        <end position="301"/>
    </location>
</feature>
<dbReference type="eggNOG" id="COG0531">
    <property type="taxonomic scope" value="Bacteria"/>
</dbReference>
<keyword evidence="7" id="KW-1185">Reference proteome</keyword>
<feature type="transmembrane region" description="Helical" evidence="5">
    <location>
        <begin position="463"/>
        <end position="480"/>
    </location>
</feature>
<evidence type="ECO:0000256" key="2">
    <source>
        <dbReference type="ARBA" id="ARBA00022692"/>
    </source>
</evidence>
<feature type="transmembrane region" description="Helical" evidence="5">
    <location>
        <begin position="492"/>
        <end position="509"/>
    </location>
</feature>
<dbReference type="GO" id="GO:0022857">
    <property type="term" value="F:transmembrane transporter activity"/>
    <property type="evidence" value="ECO:0007669"/>
    <property type="project" value="InterPro"/>
</dbReference>
<protein>
    <submittedName>
        <fullName evidence="6">Aa transporter</fullName>
    </submittedName>
</protein>
<organism evidence="6 7">
    <name type="scientific">Lactobacillus hamsteri DSM 5661 = JCM 6256</name>
    <dbReference type="NCBI Taxonomy" id="1423754"/>
    <lineage>
        <taxon>Bacteria</taxon>
        <taxon>Bacillati</taxon>
        <taxon>Bacillota</taxon>
        <taxon>Bacilli</taxon>
        <taxon>Lactobacillales</taxon>
        <taxon>Lactobacillaceae</taxon>
        <taxon>Lactobacillus</taxon>
    </lineage>
</organism>
<reference evidence="6 7" key="1">
    <citation type="journal article" date="2015" name="Genome Announc.">
        <title>Expanding the biotechnology potential of lactobacilli through comparative genomics of 213 strains and associated genera.</title>
        <authorList>
            <person name="Sun Z."/>
            <person name="Harris H.M."/>
            <person name="McCann A."/>
            <person name="Guo C."/>
            <person name="Argimon S."/>
            <person name="Zhang W."/>
            <person name="Yang X."/>
            <person name="Jeffery I.B."/>
            <person name="Cooney J.C."/>
            <person name="Kagawa T.F."/>
            <person name="Liu W."/>
            <person name="Song Y."/>
            <person name="Salvetti E."/>
            <person name="Wrobel A."/>
            <person name="Rasinkangas P."/>
            <person name="Parkhill J."/>
            <person name="Rea M.C."/>
            <person name="O'Sullivan O."/>
            <person name="Ritari J."/>
            <person name="Douillard F.P."/>
            <person name="Paul Ross R."/>
            <person name="Yang R."/>
            <person name="Briner A.E."/>
            <person name="Felis G.E."/>
            <person name="de Vos W.M."/>
            <person name="Barrangou R."/>
            <person name="Klaenhammer T.R."/>
            <person name="Caufield P.W."/>
            <person name="Cui Y."/>
            <person name="Zhang H."/>
            <person name="O'Toole P.W."/>
        </authorList>
    </citation>
    <scope>NUCLEOTIDE SEQUENCE [LARGE SCALE GENOMIC DNA]</scope>
    <source>
        <strain evidence="6 7">DSM 5661</strain>
    </source>
</reference>
<dbReference type="Pfam" id="PF13520">
    <property type="entry name" value="AA_permease_2"/>
    <property type="match status" value="1"/>
</dbReference>
<accession>A0A0R1YMR2</accession>
<feature type="transmembrane region" description="Helical" evidence="5">
    <location>
        <begin position="164"/>
        <end position="185"/>
    </location>
</feature>
<dbReference type="InterPro" id="IPR052962">
    <property type="entry name" value="AA_Transporter_AGT"/>
</dbReference>
<dbReference type="PANTHER" id="PTHR47547:SF1">
    <property type="entry name" value="ASPARTATE-PROTON SYMPORTER"/>
    <property type="match status" value="1"/>
</dbReference>
<feature type="transmembrane region" description="Helical" evidence="5">
    <location>
        <begin position="430"/>
        <end position="447"/>
    </location>
</feature>
<dbReference type="PATRIC" id="fig|1423754.3.peg.1720"/>
<dbReference type="Proteomes" id="UP000051223">
    <property type="component" value="Unassembled WGS sequence"/>
</dbReference>
<feature type="transmembrane region" description="Helical" evidence="5">
    <location>
        <begin position="9"/>
        <end position="29"/>
    </location>
</feature>
<feature type="transmembrane region" description="Helical" evidence="5">
    <location>
        <begin position="372"/>
        <end position="394"/>
    </location>
</feature>
<evidence type="ECO:0000313" key="7">
    <source>
        <dbReference type="Proteomes" id="UP000051223"/>
    </source>
</evidence>
<feature type="transmembrane region" description="Helical" evidence="5">
    <location>
        <begin position="132"/>
        <end position="152"/>
    </location>
</feature>
<dbReference type="InterPro" id="IPR002293">
    <property type="entry name" value="AA/rel_permease1"/>
</dbReference>
<comment type="caution">
    <text evidence="6">The sequence shown here is derived from an EMBL/GenBank/DDBJ whole genome shotgun (WGS) entry which is preliminary data.</text>
</comment>
<name>A0A0R1YMR2_9LACO</name>